<evidence type="ECO:0000313" key="2">
    <source>
        <dbReference type="EMBL" id="EBY2537871.1"/>
    </source>
</evidence>
<reference evidence="2" key="1">
    <citation type="submission" date="2018-07" db="EMBL/GenBank/DDBJ databases">
        <authorList>
            <person name="Ashton P.M."/>
            <person name="Dallman T."/>
            <person name="Nair S."/>
            <person name="De Pinna E."/>
            <person name="Peters T."/>
            <person name="Grant K."/>
        </authorList>
    </citation>
    <scope>NUCLEOTIDE SEQUENCE</scope>
    <source>
        <strain evidence="2">563413</strain>
    </source>
</reference>
<dbReference type="SUPFAM" id="SSF51182">
    <property type="entry name" value="RmlC-like cupins"/>
    <property type="match status" value="1"/>
</dbReference>
<proteinExistence type="predicted"/>
<comment type="caution">
    <text evidence="2">The sequence shown here is derived from an EMBL/GenBank/DDBJ whole genome shotgun (WGS) entry which is preliminary data.</text>
</comment>
<feature type="domain" description="Cupin fold metalloprotein WbuC cupin" evidence="1">
    <location>
        <begin position="7"/>
        <end position="88"/>
    </location>
</feature>
<dbReference type="InterPro" id="IPR014710">
    <property type="entry name" value="RmlC-like_jellyroll"/>
</dbReference>
<dbReference type="EMBL" id="AAHNOX010000015">
    <property type="protein sequence ID" value="EBY2537871.1"/>
    <property type="molecule type" value="Genomic_DNA"/>
</dbReference>
<dbReference type="Pfam" id="PF19480">
    <property type="entry name" value="DUF6016"/>
    <property type="match status" value="1"/>
</dbReference>
<dbReference type="AlphaFoldDB" id="A0A5H6ALH9"/>
<sequence length="165" mass="19035">MQVSLFSAKQMQELIDVAKKSERLRAHLSLHASHQDKVQMLLIALIKGTYIPPHFHKNIWQWEYFQVINGEVELYVFDENGKVKNIFQLGGQHGALFAKIEPNTIHTLVCRSSHAVVLEVKEGPFLELDAKVVPFWSCIESYKEISREKIIYKLENLSVGQVYKV</sequence>
<dbReference type="CDD" id="cd07005">
    <property type="entry name" value="cupin_WbuC-like"/>
    <property type="match status" value="1"/>
</dbReference>
<dbReference type="InterPro" id="IPR046058">
    <property type="entry name" value="WbuC_cupin"/>
</dbReference>
<dbReference type="InterPro" id="IPR011051">
    <property type="entry name" value="RmlC_Cupin_sf"/>
</dbReference>
<gene>
    <name evidence="2" type="ORF">DU925_18190</name>
</gene>
<accession>A0A5H6ALH9</accession>
<protein>
    <submittedName>
        <fullName evidence="2">Cupin fold metalloprotein, WbuC family</fullName>
    </submittedName>
</protein>
<dbReference type="Gene3D" id="2.60.120.10">
    <property type="entry name" value="Jelly Rolls"/>
    <property type="match status" value="1"/>
</dbReference>
<evidence type="ECO:0000259" key="1">
    <source>
        <dbReference type="Pfam" id="PF19480"/>
    </source>
</evidence>
<name>A0A5H6ALH9_SALET</name>
<dbReference type="NCBIfam" id="TIGR04366">
    <property type="entry name" value="cupin_WbuC"/>
    <property type="match status" value="1"/>
</dbReference>
<dbReference type="InterPro" id="IPR027565">
    <property type="entry name" value="Cupin_WbuC"/>
</dbReference>
<dbReference type="RefSeq" id="WP_088758716.1">
    <property type="nucleotide sequence ID" value="NZ_JBEQJH010000016.1"/>
</dbReference>
<organism evidence="2">
    <name type="scientific">Salmonella enterica subsp. enterica serovar Offa</name>
    <dbReference type="NCBI Taxonomy" id="2564879"/>
    <lineage>
        <taxon>Bacteria</taxon>
        <taxon>Pseudomonadati</taxon>
        <taxon>Pseudomonadota</taxon>
        <taxon>Gammaproteobacteria</taxon>
        <taxon>Enterobacterales</taxon>
        <taxon>Enterobacteriaceae</taxon>
        <taxon>Salmonella</taxon>
    </lineage>
</organism>